<keyword evidence="4 5" id="KW-0472">Membrane</keyword>
<dbReference type="AlphaFoldDB" id="A0A1Y6CKW1"/>
<feature type="transmembrane region" description="Helical" evidence="5">
    <location>
        <begin position="217"/>
        <end position="240"/>
    </location>
</feature>
<evidence type="ECO:0000256" key="4">
    <source>
        <dbReference type="ARBA" id="ARBA00023136"/>
    </source>
</evidence>
<dbReference type="InterPro" id="IPR000620">
    <property type="entry name" value="EamA_dom"/>
</dbReference>
<feature type="transmembrane region" description="Helical" evidence="5">
    <location>
        <begin position="274"/>
        <end position="296"/>
    </location>
</feature>
<keyword evidence="8" id="KW-1185">Reference proteome</keyword>
<feature type="transmembrane region" description="Helical" evidence="5">
    <location>
        <begin position="71"/>
        <end position="91"/>
    </location>
</feature>
<dbReference type="RefSeq" id="WP_085125711.1">
    <property type="nucleotide sequence ID" value="NZ_FWZX01000031.1"/>
</dbReference>
<dbReference type="SUPFAM" id="SSF103481">
    <property type="entry name" value="Multidrug resistance efflux transporter EmrE"/>
    <property type="match status" value="2"/>
</dbReference>
<evidence type="ECO:0000256" key="2">
    <source>
        <dbReference type="ARBA" id="ARBA00022692"/>
    </source>
</evidence>
<dbReference type="InterPro" id="IPR037185">
    <property type="entry name" value="EmrE-like"/>
</dbReference>
<dbReference type="Pfam" id="PF00892">
    <property type="entry name" value="EamA"/>
    <property type="match status" value="2"/>
</dbReference>
<feature type="domain" description="EamA" evidence="6">
    <location>
        <begin position="12"/>
        <end position="143"/>
    </location>
</feature>
<dbReference type="GO" id="GO:0016020">
    <property type="term" value="C:membrane"/>
    <property type="evidence" value="ECO:0007669"/>
    <property type="project" value="UniProtKB-SubCell"/>
</dbReference>
<feature type="transmembrane region" description="Helical" evidence="5">
    <location>
        <begin position="129"/>
        <end position="148"/>
    </location>
</feature>
<evidence type="ECO:0000256" key="5">
    <source>
        <dbReference type="SAM" id="Phobius"/>
    </source>
</evidence>
<dbReference type="EMBL" id="FWZX01000031">
    <property type="protein sequence ID" value="SMF72826.1"/>
    <property type="molecule type" value="Genomic_DNA"/>
</dbReference>
<keyword evidence="3 5" id="KW-1133">Transmembrane helix</keyword>
<evidence type="ECO:0000259" key="6">
    <source>
        <dbReference type="Pfam" id="PF00892"/>
    </source>
</evidence>
<evidence type="ECO:0000256" key="3">
    <source>
        <dbReference type="ARBA" id="ARBA00022989"/>
    </source>
</evidence>
<feature type="transmembrane region" description="Helical" evidence="5">
    <location>
        <begin position="103"/>
        <end position="122"/>
    </location>
</feature>
<feature type="transmembrane region" description="Helical" evidence="5">
    <location>
        <begin position="252"/>
        <end position="268"/>
    </location>
</feature>
<accession>A0A1Y6CKW1</accession>
<evidence type="ECO:0000256" key="1">
    <source>
        <dbReference type="ARBA" id="ARBA00004141"/>
    </source>
</evidence>
<proteinExistence type="predicted"/>
<feature type="domain" description="EamA" evidence="6">
    <location>
        <begin position="157"/>
        <end position="290"/>
    </location>
</feature>
<feature type="transmembrane region" description="Helical" evidence="5">
    <location>
        <begin position="12"/>
        <end position="33"/>
    </location>
</feature>
<sequence length="300" mass="30467">MGNPTGRLGTEMLLLGLLALLWGSSYLFIRIAVAEVPPLTLIAARVTIAGLFLSTVMAWRGERLPRGAGVWGRLLLQAFLNSIGAWTVLAWGEQQVESGLASVLNSTSPVFVFLFGCLGAGARGGWWRLLGAGLGLVGVVLIVGPDVLAGLGRAVAGQLAVLAGAVLYAGAAIHGRRFAGLPATAAATGTMLWAAAFLVPASLALERPWSLAPSVTALAALGLLAVPCTGVALLIYFRLIRTLGSLGVASQSYLRAGVGVLLGTWLLGETVPPVVGLGLAAAVAGVALINVPLAGARGRA</sequence>
<comment type="subcellular location">
    <subcellularLocation>
        <location evidence="1">Membrane</location>
        <topology evidence="1">Multi-pass membrane protein</topology>
    </subcellularLocation>
</comment>
<gene>
    <name evidence="7" type="ORF">SAMN05428998_13162</name>
</gene>
<feature type="transmembrane region" description="Helical" evidence="5">
    <location>
        <begin position="39"/>
        <end position="59"/>
    </location>
</feature>
<reference evidence="7 8" key="1">
    <citation type="submission" date="2017-04" db="EMBL/GenBank/DDBJ databases">
        <authorList>
            <person name="Afonso C.L."/>
            <person name="Miller P.J."/>
            <person name="Scott M.A."/>
            <person name="Spackman E."/>
            <person name="Goraichik I."/>
            <person name="Dimitrov K.M."/>
            <person name="Suarez D.L."/>
            <person name="Swayne D.E."/>
        </authorList>
    </citation>
    <scope>NUCLEOTIDE SEQUENCE [LARGE SCALE GENOMIC DNA]</scope>
    <source>
        <strain evidence="7 8">USBA 355</strain>
    </source>
</reference>
<evidence type="ECO:0000313" key="7">
    <source>
        <dbReference type="EMBL" id="SMF72826.1"/>
    </source>
</evidence>
<dbReference type="PANTHER" id="PTHR32322">
    <property type="entry name" value="INNER MEMBRANE TRANSPORTER"/>
    <property type="match status" value="1"/>
</dbReference>
<dbReference type="InterPro" id="IPR050638">
    <property type="entry name" value="AA-Vitamin_Transporters"/>
</dbReference>
<organism evidence="7 8">
    <name type="scientific">Tistlia consotensis USBA 355</name>
    <dbReference type="NCBI Taxonomy" id="560819"/>
    <lineage>
        <taxon>Bacteria</taxon>
        <taxon>Pseudomonadati</taxon>
        <taxon>Pseudomonadota</taxon>
        <taxon>Alphaproteobacteria</taxon>
        <taxon>Rhodospirillales</taxon>
        <taxon>Rhodovibrionaceae</taxon>
        <taxon>Tistlia</taxon>
    </lineage>
</organism>
<name>A0A1Y6CKW1_9PROT</name>
<feature type="transmembrane region" description="Helical" evidence="5">
    <location>
        <begin position="185"/>
        <end position="205"/>
    </location>
</feature>
<dbReference type="PANTHER" id="PTHR32322:SF9">
    <property type="entry name" value="AMINO-ACID METABOLITE EFFLUX PUMP-RELATED"/>
    <property type="match status" value="1"/>
</dbReference>
<protein>
    <submittedName>
        <fullName evidence="7">EamA-like transporter family protein</fullName>
    </submittedName>
</protein>
<keyword evidence="2 5" id="KW-0812">Transmembrane</keyword>
<feature type="transmembrane region" description="Helical" evidence="5">
    <location>
        <begin position="154"/>
        <end position="173"/>
    </location>
</feature>
<evidence type="ECO:0000313" key="8">
    <source>
        <dbReference type="Proteomes" id="UP000192917"/>
    </source>
</evidence>
<dbReference type="Proteomes" id="UP000192917">
    <property type="component" value="Unassembled WGS sequence"/>
</dbReference>
<dbReference type="STRING" id="560819.SAMN05428998_13162"/>